<keyword evidence="10" id="KW-1185">Reference proteome</keyword>
<accession>A0ABP1REQ5</accession>
<keyword evidence="6" id="KW-0675">Receptor</keyword>
<evidence type="ECO:0000256" key="2">
    <source>
        <dbReference type="ARBA" id="ARBA00022475"/>
    </source>
</evidence>
<keyword evidence="7" id="KW-0325">Glycoprotein</keyword>
<organism evidence="9 10">
    <name type="scientific">Orchesella dallaii</name>
    <dbReference type="NCBI Taxonomy" id="48710"/>
    <lineage>
        <taxon>Eukaryota</taxon>
        <taxon>Metazoa</taxon>
        <taxon>Ecdysozoa</taxon>
        <taxon>Arthropoda</taxon>
        <taxon>Hexapoda</taxon>
        <taxon>Collembola</taxon>
        <taxon>Entomobryomorpha</taxon>
        <taxon>Entomobryoidea</taxon>
        <taxon>Orchesellidae</taxon>
        <taxon>Orchesellinae</taxon>
        <taxon>Orchesella</taxon>
    </lineage>
</organism>
<name>A0ABP1REQ5_9HEXA</name>
<evidence type="ECO:0000256" key="6">
    <source>
        <dbReference type="ARBA" id="ARBA00023170"/>
    </source>
</evidence>
<dbReference type="InterPro" id="IPR052192">
    <property type="entry name" value="Insect_Ionotropic_Sensory_Rcpt"/>
</dbReference>
<keyword evidence="4" id="KW-1133">Transmembrane helix</keyword>
<feature type="signal peptide" evidence="8">
    <location>
        <begin position="1"/>
        <end position="27"/>
    </location>
</feature>
<protein>
    <submittedName>
        <fullName evidence="9">Uncharacterized protein</fullName>
    </submittedName>
</protein>
<evidence type="ECO:0000256" key="8">
    <source>
        <dbReference type="SAM" id="SignalP"/>
    </source>
</evidence>
<dbReference type="PANTHER" id="PTHR42643:SF24">
    <property type="entry name" value="IONOTROPIC RECEPTOR 60A"/>
    <property type="match status" value="1"/>
</dbReference>
<evidence type="ECO:0000256" key="7">
    <source>
        <dbReference type="ARBA" id="ARBA00023180"/>
    </source>
</evidence>
<evidence type="ECO:0000256" key="5">
    <source>
        <dbReference type="ARBA" id="ARBA00023136"/>
    </source>
</evidence>
<feature type="chain" id="PRO_5046104181" evidence="8">
    <location>
        <begin position="28"/>
        <end position="636"/>
    </location>
</feature>
<keyword evidence="2" id="KW-1003">Cell membrane</keyword>
<dbReference type="Proteomes" id="UP001642540">
    <property type="component" value="Unassembled WGS sequence"/>
</dbReference>
<dbReference type="EMBL" id="CAXLJM020000068">
    <property type="protein sequence ID" value="CAL8124119.1"/>
    <property type="molecule type" value="Genomic_DNA"/>
</dbReference>
<keyword evidence="3" id="KW-0812">Transmembrane</keyword>
<evidence type="ECO:0000256" key="1">
    <source>
        <dbReference type="ARBA" id="ARBA00004651"/>
    </source>
</evidence>
<keyword evidence="8" id="KW-0732">Signal</keyword>
<dbReference type="PANTHER" id="PTHR42643">
    <property type="entry name" value="IONOTROPIC RECEPTOR 20A-RELATED"/>
    <property type="match status" value="1"/>
</dbReference>
<evidence type="ECO:0000256" key="4">
    <source>
        <dbReference type="ARBA" id="ARBA00022989"/>
    </source>
</evidence>
<comment type="caution">
    <text evidence="9">The sequence shown here is derived from an EMBL/GenBank/DDBJ whole genome shotgun (WGS) entry which is preliminary data.</text>
</comment>
<sequence length="636" mass="72813">MGSFKNESTLIVLVFYIILISPHLHSGAESIVSEEVSIFFKNFYHCSLQFYTNAQDIHPYDQVFNFYAGVSPLTFLNNQTQDVVQTTTSRRYSNCSVFVLHSENFSLINETGYKPWCEYMFFIFGSNRSDVDTLITLTSIRLEFQAMFFAIFNLESVALICVSCENKSTIIHSNESLTTYKTLWSNLHHNLNGVYILMDRNLANSTSPRVWNCKIVKTFYTSDYDCAYYSLMNYLNFTVIQVHSEYLSSVLIHGKLLTYPIIDDWNVGVMKRGNLEMVPYAFNAMPYAYIMVLDHVGSNWKGIAQPFHSTTWICFLATSFIITLLISLQISNEFYRFNSLVPATLSVIGLFMDQPGSSVGLLLKNHPTRVIICWSAWSLGNLILGNFYKGTLSSFLSSVKVPIVPDSLHGVLESKGKVITQSSYYIDDTGHNKTFKSTFKNMILGGILGEGRNVTGDYGELFNRIEWVGDDAFGDNATVQILKYGRVFNMHTKKFTEIPEKFFFLDRIDVVSRFKMKLNFYSDYWVSNVNPLPVFMIRFGWVINKNYLYTKFRDAIARFDEAGIIGKWGRFSSRRETVKILKGIGETLENRNGLGNNLFQFVYQNEKVDVSESEPIRFTQLTRQCGGSRLYGGRST</sequence>
<evidence type="ECO:0000313" key="10">
    <source>
        <dbReference type="Proteomes" id="UP001642540"/>
    </source>
</evidence>
<proteinExistence type="predicted"/>
<gene>
    <name evidence="9" type="ORF">ODALV1_LOCUS20471</name>
</gene>
<evidence type="ECO:0000313" key="9">
    <source>
        <dbReference type="EMBL" id="CAL8124119.1"/>
    </source>
</evidence>
<dbReference type="Gene3D" id="1.10.287.70">
    <property type="match status" value="1"/>
</dbReference>
<keyword evidence="5" id="KW-0472">Membrane</keyword>
<comment type="subcellular location">
    <subcellularLocation>
        <location evidence="1">Cell membrane</location>
        <topology evidence="1">Multi-pass membrane protein</topology>
    </subcellularLocation>
</comment>
<evidence type="ECO:0000256" key="3">
    <source>
        <dbReference type="ARBA" id="ARBA00022692"/>
    </source>
</evidence>
<reference evidence="9 10" key="1">
    <citation type="submission" date="2024-08" db="EMBL/GenBank/DDBJ databases">
        <authorList>
            <person name="Cucini C."/>
            <person name="Frati F."/>
        </authorList>
    </citation>
    <scope>NUCLEOTIDE SEQUENCE [LARGE SCALE GENOMIC DNA]</scope>
</reference>